<protein>
    <recommendedName>
        <fullName evidence="5">Tissue inhibitor of metalloproteinase</fullName>
    </recommendedName>
</protein>
<feature type="chain" id="PRO_5045739350" description="Tissue inhibitor of metalloproteinase" evidence="2">
    <location>
        <begin position="23"/>
        <end position="139"/>
    </location>
</feature>
<evidence type="ECO:0000313" key="4">
    <source>
        <dbReference type="Proteomes" id="UP000831113"/>
    </source>
</evidence>
<accession>A0ABY4D2E9</accession>
<dbReference type="SUPFAM" id="SSF50242">
    <property type="entry name" value="TIMP-like"/>
    <property type="match status" value="1"/>
</dbReference>
<organism evidence="3 4">
    <name type="scientific">Hymenobacter tibetensis</name>
    <dbReference type="NCBI Taxonomy" id="497967"/>
    <lineage>
        <taxon>Bacteria</taxon>
        <taxon>Pseudomonadati</taxon>
        <taxon>Bacteroidota</taxon>
        <taxon>Cytophagia</taxon>
        <taxon>Cytophagales</taxon>
        <taxon>Hymenobacteraceae</taxon>
        <taxon>Hymenobacter</taxon>
    </lineage>
</organism>
<proteinExistence type="predicted"/>
<feature type="signal peptide" evidence="2">
    <location>
        <begin position="1"/>
        <end position="22"/>
    </location>
</feature>
<gene>
    <name evidence="3" type="ORF">MTX78_08330</name>
</gene>
<keyword evidence="2" id="KW-0732">Signal</keyword>
<evidence type="ECO:0008006" key="5">
    <source>
        <dbReference type="Google" id="ProtNLM"/>
    </source>
</evidence>
<dbReference type="Proteomes" id="UP000831113">
    <property type="component" value="Chromosome"/>
</dbReference>
<keyword evidence="4" id="KW-1185">Reference proteome</keyword>
<dbReference type="Gene3D" id="2.40.50.120">
    <property type="match status" value="1"/>
</dbReference>
<dbReference type="InterPro" id="IPR008993">
    <property type="entry name" value="TIMP-like_OB-fold"/>
</dbReference>
<dbReference type="EMBL" id="CP094669">
    <property type="protein sequence ID" value="UOG76595.1"/>
    <property type="molecule type" value="Genomic_DNA"/>
</dbReference>
<evidence type="ECO:0000256" key="2">
    <source>
        <dbReference type="SAM" id="SignalP"/>
    </source>
</evidence>
<evidence type="ECO:0000256" key="1">
    <source>
        <dbReference type="SAM" id="Coils"/>
    </source>
</evidence>
<evidence type="ECO:0000313" key="3">
    <source>
        <dbReference type="EMBL" id="UOG76595.1"/>
    </source>
</evidence>
<keyword evidence="1" id="KW-0175">Coiled coil</keyword>
<sequence length="139" mass="15402">MRLSVSIFLALVGLGSILQASACECTPLLSRAQEFKQVTAVYTATVVAMPSRRNTPTIIQLKVDKVFKGNRKALSRILEAENNCQFNFQVGKTYLIYADNEYSPTALFVNKCSRTKELIAAKKEELAELQKLAAKAGRQ</sequence>
<name>A0ABY4D2E9_9BACT</name>
<reference evidence="3 4" key="1">
    <citation type="submission" date="2022-03" db="EMBL/GenBank/DDBJ databases">
        <title>Hymenobactersp. isolated from the air.</title>
        <authorList>
            <person name="Won M."/>
            <person name="Kwon S.-W."/>
        </authorList>
    </citation>
    <scope>NUCLEOTIDE SEQUENCE [LARGE SCALE GENOMIC DNA]</scope>
    <source>
        <strain evidence="3 4">KACC 21982</strain>
    </source>
</reference>
<dbReference type="RefSeq" id="WP_243801634.1">
    <property type="nucleotide sequence ID" value="NZ_CP094669.1"/>
</dbReference>
<feature type="coiled-coil region" evidence="1">
    <location>
        <begin position="112"/>
        <end position="139"/>
    </location>
</feature>